<evidence type="ECO:0000313" key="3">
    <source>
        <dbReference type="EMBL" id="EHN62172.1"/>
    </source>
</evidence>
<dbReference type="Proteomes" id="UP000003597">
    <property type="component" value="Unassembled WGS sequence"/>
</dbReference>
<protein>
    <submittedName>
        <fullName evidence="3">Ribulose-phosphate 3-epimerase domain protein</fullName>
    </submittedName>
</protein>
<keyword evidence="4" id="KW-1185">Reference proteome</keyword>
<dbReference type="EMBL" id="AGCN01000014">
    <property type="protein sequence ID" value="EHN62172.1"/>
    <property type="molecule type" value="Genomic_DNA"/>
</dbReference>
<dbReference type="AlphaFoldDB" id="A0AB72ZBG5"/>
<proteinExistence type="predicted"/>
<reference evidence="3 4" key="1">
    <citation type="submission" date="2011-08" db="EMBL/GenBank/DDBJ databases">
        <authorList>
            <person name="Weinstock G."/>
            <person name="Sodergren E."/>
            <person name="Clifton S."/>
            <person name="Fulton L."/>
            <person name="Fulton B."/>
            <person name="Courtney L."/>
            <person name="Fronick C."/>
            <person name="Harrison M."/>
            <person name="Strong C."/>
            <person name="Farmer C."/>
            <person name="Delahaunty K."/>
            <person name="Markovic C."/>
            <person name="Hall O."/>
            <person name="Minx P."/>
            <person name="Tomlinson C."/>
            <person name="Mitreva M."/>
            <person name="Hou S."/>
            <person name="Chen J."/>
            <person name="Wollam A."/>
            <person name="Pepin K.H."/>
            <person name="Johnson M."/>
            <person name="Bhonagiri V."/>
            <person name="Zhang X."/>
            <person name="Suruliraj S."/>
            <person name="Warren W."/>
            <person name="Chinwalla A."/>
            <person name="Mardis E.R."/>
            <person name="Wilson R.K."/>
        </authorList>
    </citation>
    <scope>NUCLEOTIDE SEQUENCE [LARGE SCALE GENOMIC DNA]</scope>
    <source>
        <strain evidence="3 4">ATCC 33091</strain>
    </source>
</reference>
<sequence>MRCRKRCGGIKMEERLYELEDKVQDLELEVHDLRERIQLLEDRPAARPSLIGHNVWVLIPLVAIFSWMIVEIFG</sequence>
<organism evidence="3 4">
    <name type="scientific">Listeria innocua ATCC 33091</name>
    <dbReference type="NCBI Taxonomy" id="1002366"/>
    <lineage>
        <taxon>Bacteria</taxon>
        <taxon>Bacillati</taxon>
        <taxon>Bacillota</taxon>
        <taxon>Bacilli</taxon>
        <taxon>Bacillales</taxon>
        <taxon>Listeriaceae</taxon>
        <taxon>Listeria</taxon>
    </lineage>
</organism>
<name>A0AB72ZBG5_LISIO</name>
<evidence type="ECO:0000256" key="2">
    <source>
        <dbReference type="SAM" id="Phobius"/>
    </source>
</evidence>
<gene>
    <name evidence="3" type="ORF">HMPREF0557_00727</name>
</gene>
<comment type="caution">
    <text evidence="3">The sequence shown here is derived from an EMBL/GenBank/DDBJ whole genome shotgun (WGS) entry which is preliminary data.</text>
</comment>
<feature type="transmembrane region" description="Helical" evidence="2">
    <location>
        <begin position="50"/>
        <end position="70"/>
    </location>
</feature>
<evidence type="ECO:0000313" key="4">
    <source>
        <dbReference type="Proteomes" id="UP000003597"/>
    </source>
</evidence>
<feature type="coiled-coil region" evidence="1">
    <location>
        <begin position="9"/>
        <end position="43"/>
    </location>
</feature>
<keyword evidence="2" id="KW-0472">Membrane</keyword>
<keyword evidence="2" id="KW-0812">Transmembrane</keyword>
<accession>A0AB72ZBG5</accession>
<evidence type="ECO:0000256" key="1">
    <source>
        <dbReference type="SAM" id="Coils"/>
    </source>
</evidence>
<keyword evidence="2" id="KW-1133">Transmembrane helix</keyword>
<keyword evidence="1" id="KW-0175">Coiled coil</keyword>